<accession>A0AAV0VXC1</accession>
<reference evidence="7 8" key="1">
    <citation type="submission" date="2023-01" db="EMBL/GenBank/DDBJ databases">
        <authorList>
            <person name="Whitehead M."/>
        </authorList>
    </citation>
    <scope>NUCLEOTIDE SEQUENCE [LARGE SCALE GENOMIC DNA]</scope>
</reference>
<protein>
    <recommendedName>
        <fullName evidence="6">HTH CENPB-type domain-containing protein</fullName>
    </recommendedName>
</protein>
<feature type="domain" description="HTH CENPB-type" evidence="6">
    <location>
        <begin position="64"/>
        <end position="139"/>
    </location>
</feature>
<evidence type="ECO:0000256" key="2">
    <source>
        <dbReference type="ARBA" id="ARBA00023125"/>
    </source>
</evidence>
<keyword evidence="8" id="KW-1185">Reference proteome</keyword>
<evidence type="ECO:0000313" key="8">
    <source>
        <dbReference type="Proteomes" id="UP001160148"/>
    </source>
</evidence>
<gene>
    <name evidence="7" type="ORF">MEUPH1_LOCUS5435</name>
</gene>
<evidence type="ECO:0000256" key="3">
    <source>
        <dbReference type="ARBA" id="ARBA00023242"/>
    </source>
</evidence>
<feature type="region of interest" description="Disordered" evidence="5">
    <location>
        <begin position="511"/>
        <end position="544"/>
    </location>
</feature>
<dbReference type="Pfam" id="PF05225">
    <property type="entry name" value="HTH_psq"/>
    <property type="match status" value="1"/>
</dbReference>
<keyword evidence="2" id="KW-0238">DNA-binding</keyword>
<dbReference type="Pfam" id="PF03184">
    <property type="entry name" value="DDE_1"/>
    <property type="match status" value="1"/>
</dbReference>
<dbReference type="PANTHER" id="PTHR19303">
    <property type="entry name" value="TRANSPOSON"/>
    <property type="match status" value="1"/>
</dbReference>
<name>A0AAV0VXC1_9HEMI</name>
<feature type="coiled-coil region" evidence="4">
    <location>
        <begin position="595"/>
        <end position="629"/>
    </location>
</feature>
<dbReference type="InterPro" id="IPR004875">
    <property type="entry name" value="DDE_SF_endonuclease_dom"/>
</dbReference>
<keyword evidence="4" id="KW-0175">Coiled coil</keyword>
<dbReference type="InterPro" id="IPR036397">
    <property type="entry name" value="RNaseH_sf"/>
</dbReference>
<evidence type="ECO:0000256" key="1">
    <source>
        <dbReference type="ARBA" id="ARBA00004123"/>
    </source>
</evidence>
<dbReference type="PANTHER" id="PTHR19303:SF74">
    <property type="entry name" value="POGO TRANSPOSABLE ELEMENT WITH KRAB DOMAIN"/>
    <property type="match status" value="1"/>
</dbReference>
<dbReference type="Proteomes" id="UP001160148">
    <property type="component" value="Unassembled WGS sequence"/>
</dbReference>
<dbReference type="InterPro" id="IPR050863">
    <property type="entry name" value="CenT-Element_Derived"/>
</dbReference>
<evidence type="ECO:0000259" key="6">
    <source>
        <dbReference type="PROSITE" id="PS51253"/>
    </source>
</evidence>
<comment type="subcellular location">
    <subcellularLocation>
        <location evidence="1">Nucleus</location>
    </subcellularLocation>
</comment>
<keyword evidence="3" id="KW-0539">Nucleus</keyword>
<dbReference type="GO" id="GO:0005634">
    <property type="term" value="C:nucleus"/>
    <property type="evidence" value="ECO:0007669"/>
    <property type="project" value="UniProtKB-SubCell"/>
</dbReference>
<dbReference type="GO" id="GO:0003677">
    <property type="term" value="F:DNA binding"/>
    <property type="evidence" value="ECO:0007669"/>
    <property type="project" value="UniProtKB-KW"/>
</dbReference>
<evidence type="ECO:0000256" key="5">
    <source>
        <dbReference type="SAM" id="MobiDB-lite"/>
    </source>
</evidence>
<dbReference type="InterPro" id="IPR006600">
    <property type="entry name" value="HTH_CenpB_DNA-bd_dom"/>
</dbReference>
<dbReference type="EMBL" id="CARXXK010000001">
    <property type="protein sequence ID" value="CAI6348794.1"/>
    <property type="molecule type" value="Genomic_DNA"/>
</dbReference>
<proteinExistence type="predicted"/>
<sequence length="778" mass="88563">MAPTKKKSVNTTPKRFLYSPSKVKLALKAISDGMSTSRASQMYHVPRTTLRNKSSGKSPELSIGHSGTISVLGEEMETTLVQWILSCARMGFPVGREGLLSSVKKLVDEANIKTPFAHNRPGKKWFYGFLNRHKILSQKHSEYVNRARGSVTEAKIKNWFKEIHELLGEDANILEEPNRIFNMDETCFNLAPKGELIIGARGQNVYDEHTNSDKENVTTLFGTNALGKWAPCLTIFKYERIPAALVKAAPSGWGIGKSETGWMTGETFFEYITNIFLPFLIEANIQRPVIVFLDGHKSHLSLHLSKFCRENGLILISLYPNSTHILQPLDVAVFGPLKGRWKKIVKQWRIDNEKEITKSDVPQALSQIIDDAGMVNNIKSGFRVTGLYPFNADSVDYNKIIVRTIPIHETTSNIDDIKSHITFIENHINKFDVDLVTEFKRTYKGKYEWDGKVEASLLYTLWSEIFEDINKKENEIIQTDNTIAVISQVSTSPTLQHRNDTLNPEMWSNIPSTSQAEDTPPFSTETQPFSTETPLFSTEPPSMQTCPAKRSLATVFNDIIKWPEQQQSKSNRKKEYTPSVITSDKWIEFHDIKASEKLEKEKQKEERKIAMLDKRKQAEIKKIEKAEIKAKKMKPTVVVSDTDSTESKLSWNSKVDSSDDELLSQPINKDLLQKMSNLKRDLKSGDYVLVKFKPVGKKKICYKYVATVVKVISKTEVEVQYFEASDEENTEFVLVEGDVSVVELQDLVYKLPLPELCFKNRQYVSVFPGIVDVYEKFK</sequence>
<dbReference type="PROSITE" id="PS51253">
    <property type="entry name" value="HTH_CENPB"/>
    <property type="match status" value="1"/>
</dbReference>
<dbReference type="InterPro" id="IPR007889">
    <property type="entry name" value="HTH_Psq"/>
</dbReference>
<organism evidence="7 8">
    <name type="scientific">Macrosiphum euphorbiae</name>
    <name type="common">potato aphid</name>
    <dbReference type="NCBI Taxonomy" id="13131"/>
    <lineage>
        <taxon>Eukaryota</taxon>
        <taxon>Metazoa</taxon>
        <taxon>Ecdysozoa</taxon>
        <taxon>Arthropoda</taxon>
        <taxon>Hexapoda</taxon>
        <taxon>Insecta</taxon>
        <taxon>Pterygota</taxon>
        <taxon>Neoptera</taxon>
        <taxon>Paraneoptera</taxon>
        <taxon>Hemiptera</taxon>
        <taxon>Sternorrhyncha</taxon>
        <taxon>Aphidomorpha</taxon>
        <taxon>Aphidoidea</taxon>
        <taxon>Aphididae</taxon>
        <taxon>Macrosiphini</taxon>
        <taxon>Macrosiphum</taxon>
    </lineage>
</organism>
<dbReference type="Gene3D" id="1.10.10.60">
    <property type="entry name" value="Homeodomain-like"/>
    <property type="match status" value="1"/>
</dbReference>
<evidence type="ECO:0000313" key="7">
    <source>
        <dbReference type="EMBL" id="CAI6348794.1"/>
    </source>
</evidence>
<dbReference type="AlphaFoldDB" id="A0AAV0VXC1"/>
<dbReference type="InterPro" id="IPR009057">
    <property type="entry name" value="Homeodomain-like_sf"/>
</dbReference>
<dbReference type="SUPFAM" id="SSF46689">
    <property type="entry name" value="Homeodomain-like"/>
    <property type="match status" value="1"/>
</dbReference>
<dbReference type="Pfam" id="PF03221">
    <property type="entry name" value="HTH_Tnp_Tc5"/>
    <property type="match status" value="1"/>
</dbReference>
<evidence type="ECO:0000256" key="4">
    <source>
        <dbReference type="SAM" id="Coils"/>
    </source>
</evidence>
<dbReference type="Gene3D" id="3.30.420.10">
    <property type="entry name" value="Ribonuclease H-like superfamily/Ribonuclease H"/>
    <property type="match status" value="1"/>
</dbReference>
<comment type="caution">
    <text evidence="7">The sequence shown here is derived from an EMBL/GenBank/DDBJ whole genome shotgun (WGS) entry which is preliminary data.</text>
</comment>